<dbReference type="PANTHER" id="PTHR43537">
    <property type="entry name" value="TRANSCRIPTIONAL REGULATOR, GNTR FAMILY"/>
    <property type="match status" value="1"/>
</dbReference>
<evidence type="ECO:0000256" key="1">
    <source>
        <dbReference type="ARBA" id="ARBA00023015"/>
    </source>
</evidence>
<dbReference type="Gene3D" id="1.20.120.530">
    <property type="entry name" value="GntR ligand-binding domain-like"/>
    <property type="match status" value="1"/>
</dbReference>
<name>A0A8J2VHZ7_9BACL</name>
<proteinExistence type="predicted"/>
<reference evidence="5" key="1">
    <citation type="journal article" date="2014" name="Int. J. Syst. Evol. Microbiol.">
        <title>Complete genome sequence of Corynebacterium casei LMG S-19264T (=DSM 44701T), isolated from a smear-ripened cheese.</title>
        <authorList>
            <consortium name="US DOE Joint Genome Institute (JGI-PGF)"/>
            <person name="Walter F."/>
            <person name="Albersmeier A."/>
            <person name="Kalinowski J."/>
            <person name="Ruckert C."/>
        </authorList>
    </citation>
    <scope>NUCLEOTIDE SEQUENCE</scope>
    <source>
        <strain evidence="5">CGMCC 1.15371</strain>
    </source>
</reference>
<evidence type="ECO:0000313" key="6">
    <source>
        <dbReference type="Proteomes" id="UP000628775"/>
    </source>
</evidence>
<dbReference type="InterPro" id="IPR036388">
    <property type="entry name" value="WH-like_DNA-bd_sf"/>
</dbReference>
<dbReference type="SMART" id="SM00345">
    <property type="entry name" value="HTH_GNTR"/>
    <property type="match status" value="1"/>
</dbReference>
<organism evidence="5 6">
    <name type="scientific">Pullulanibacillus camelliae</name>
    <dbReference type="NCBI Taxonomy" id="1707096"/>
    <lineage>
        <taxon>Bacteria</taxon>
        <taxon>Bacillati</taxon>
        <taxon>Bacillota</taxon>
        <taxon>Bacilli</taxon>
        <taxon>Bacillales</taxon>
        <taxon>Sporolactobacillaceae</taxon>
        <taxon>Pullulanibacillus</taxon>
    </lineage>
</organism>
<dbReference type="AlphaFoldDB" id="A0A8J2VHZ7"/>
<dbReference type="InterPro" id="IPR036390">
    <property type="entry name" value="WH_DNA-bd_sf"/>
</dbReference>
<evidence type="ECO:0000259" key="4">
    <source>
        <dbReference type="PROSITE" id="PS50949"/>
    </source>
</evidence>
<dbReference type="InterPro" id="IPR000524">
    <property type="entry name" value="Tscrpt_reg_HTH_GntR"/>
</dbReference>
<dbReference type="Pfam" id="PF00392">
    <property type="entry name" value="GntR"/>
    <property type="match status" value="1"/>
</dbReference>
<keyword evidence="2" id="KW-0238">DNA-binding</keyword>
<dbReference type="GO" id="GO:0003677">
    <property type="term" value="F:DNA binding"/>
    <property type="evidence" value="ECO:0007669"/>
    <property type="project" value="UniProtKB-KW"/>
</dbReference>
<dbReference type="CDD" id="cd07377">
    <property type="entry name" value="WHTH_GntR"/>
    <property type="match status" value="1"/>
</dbReference>
<evidence type="ECO:0000256" key="3">
    <source>
        <dbReference type="ARBA" id="ARBA00023163"/>
    </source>
</evidence>
<sequence>MQSIPNRSNRSTGELTYETLKRLILNLELKPGTKLSEKEVAEKLQVSRTPVREAFLKLSQEELLEIYPQSGTFVSFIDLEHVEEARFVRENIERAIVREACKEFSEDYLFQLETNIATQDLSSNKGNYSRMYQLDDEFHRLLFYGCGKVRSWNMLQQMNSHFNRLRILRLSSSLDWDIIISQHKEIFNLIKNKESDKVEQVIIKHLRLAVFEKEILIERYPEYFNPQKS</sequence>
<evidence type="ECO:0000256" key="2">
    <source>
        <dbReference type="ARBA" id="ARBA00023125"/>
    </source>
</evidence>
<dbReference type="SUPFAM" id="SSF48008">
    <property type="entry name" value="GntR ligand-binding domain-like"/>
    <property type="match status" value="1"/>
</dbReference>
<keyword evidence="3" id="KW-0804">Transcription</keyword>
<accession>A0A8J2VHZ7</accession>
<protein>
    <submittedName>
        <fullName evidence="5">GntR family transcriptional regulator</fullName>
    </submittedName>
</protein>
<dbReference type="GO" id="GO:0003700">
    <property type="term" value="F:DNA-binding transcription factor activity"/>
    <property type="evidence" value="ECO:0007669"/>
    <property type="project" value="InterPro"/>
</dbReference>
<dbReference type="Proteomes" id="UP000628775">
    <property type="component" value="Unassembled WGS sequence"/>
</dbReference>
<dbReference type="EMBL" id="BMIR01000001">
    <property type="protein sequence ID" value="GGE25735.1"/>
    <property type="molecule type" value="Genomic_DNA"/>
</dbReference>
<comment type="caution">
    <text evidence="5">The sequence shown here is derived from an EMBL/GenBank/DDBJ whole genome shotgun (WGS) entry which is preliminary data.</text>
</comment>
<dbReference type="InterPro" id="IPR011711">
    <property type="entry name" value="GntR_C"/>
</dbReference>
<keyword evidence="1" id="KW-0805">Transcription regulation</keyword>
<dbReference type="InterPro" id="IPR008920">
    <property type="entry name" value="TF_FadR/GntR_C"/>
</dbReference>
<dbReference type="PANTHER" id="PTHR43537:SF6">
    <property type="entry name" value="HTH-TYPE TRANSCRIPTIONAL REPRESSOR RSPR"/>
    <property type="match status" value="1"/>
</dbReference>
<keyword evidence="6" id="KW-1185">Reference proteome</keyword>
<dbReference type="PROSITE" id="PS50949">
    <property type="entry name" value="HTH_GNTR"/>
    <property type="match status" value="1"/>
</dbReference>
<dbReference type="RefSeq" id="WP_373285678.1">
    <property type="nucleotide sequence ID" value="NZ_BMIR01000001.1"/>
</dbReference>
<dbReference type="Gene3D" id="1.10.10.10">
    <property type="entry name" value="Winged helix-like DNA-binding domain superfamily/Winged helix DNA-binding domain"/>
    <property type="match status" value="1"/>
</dbReference>
<dbReference type="SUPFAM" id="SSF46785">
    <property type="entry name" value="Winged helix' DNA-binding domain"/>
    <property type="match status" value="1"/>
</dbReference>
<dbReference type="SMART" id="SM00895">
    <property type="entry name" value="FCD"/>
    <property type="match status" value="1"/>
</dbReference>
<evidence type="ECO:0000313" key="5">
    <source>
        <dbReference type="EMBL" id="GGE25735.1"/>
    </source>
</evidence>
<feature type="domain" description="HTH gntR-type" evidence="4">
    <location>
        <begin position="10"/>
        <end position="77"/>
    </location>
</feature>
<gene>
    <name evidence="5" type="primary">kdgR</name>
    <name evidence="5" type="ORF">GCM10011391_00140</name>
</gene>
<dbReference type="Pfam" id="PF07729">
    <property type="entry name" value="FCD"/>
    <property type="match status" value="1"/>
</dbReference>
<reference evidence="5" key="2">
    <citation type="submission" date="2020-09" db="EMBL/GenBank/DDBJ databases">
        <authorList>
            <person name="Sun Q."/>
            <person name="Zhou Y."/>
        </authorList>
    </citation>
    <scope>NUCLEOTIDE SEQUENCE</scope>
    <source>
        <strain evidence="5">CGMCC 1.15371</strain>
    </source>
</reference>